<organism evidence="2">
    <name type="scientific">marine sediment metagenome</name>
    <dbReference type="NCBI Taxonomy" id="412755"/>
    <lineage>
        <taxon>unclassified sequences</taxon>
        <taxon>metagenomes</taxon>
        <taxon>ecological metagenomes</taxon>
    </lineage>
</organism>
<comment type="caution">
    <text evidence="2">The sequence shown here is derived from an EMBL/GenBank/DDBJ whole genome shotgun (WGS) entry which is preliminary data.</text>
</comment>
<protein>
    <recommendedName>
        <fullName evidence="3">DNA repair protein MmcB-related protein</fullName>
    </recommendedName>
</protein>
<evidence type="ECO:0008006" key="3">
    <source>
        <dbReference type="Google" id="ProtNLM"/>
    </source>
</evidence>
<gene>
    <name evidence="2" type="ORF">LCGC14_2034690</name>
</gene>
<dbReference type="EMBL" id="LAZR01023743">
    <property type="protein sequence ID" value="KKL77458.1"/>
    <property type="molecule type" value="Genomic_DNA"/>
</dbReference>
<proteinExistence type="predicted"/>
<reference evidence="2" key="1">
    <citation type="journal article" date="2015" name="Nature">
        <title>Complex archaea that bridge the gap between prokaryotes and eukaryotes.</title>
        <authorList>
            <person name="Spang A."/>
            <person name="Saw J.H."/>
            <person name="Jorgensen S.L."/>
            <person name="Zaremba-Niedzwiedzka K."/>
            <person name="Martijn J."/>
            <person name="Lind A.E."/>
            <person name="van Eijk R."/>
            <person name="Schleper C."/>
            <person name="Guy L."/>
            <person name="Ettema T.J."/>
        </authorList>
    </citation>
    <scope>NUCLEOTIDE SEQUENCE</scope>
</reference>
<name>A0A0F9ETL3_9ZZZZ</name>
<accession>A0A0F9ETL3</accession>
<keyword evidence="1" id="KW-0175">Coiled coil</keyword>
<dbReference type="AlphaFoldDB" id="A0A0F9ETL3"/>
<sequence length="276" mass="31421">MGMGSGVQAGGGMSGLFPDMRADEVLRGLRRYYGRADRVLFLAEVKTGATWFANNLRRFDALTIKKSWTDPCVTGYEIKVSRADFLGDEKWPNYLENCHRLYFACPKGMIKAEELDAKVGLVWVNEQGGVSVRKKAPFRDIELPVELFYHLVISHLGNSRPMGYSNTREYCEAMLQDKEDKYHLGRKLGTKMAKELHEARIIAGDIQSKLKDYKSDREELENMRAILKEFGISWRYKEGLREKLALASVPGLIDQFRILKEAVDAINIESKEEATA</sequence>
<dbReference type="Pfam" id="PF06319">
    <property type="entry name" value="MmcB-like"/>
    <property type="match status" value="1"/>
</dbReference>
<feature type="coiled-coil region" evidence="1">
    <location>
        <begin position="203"/>
        <end position="230"/>
    </location>
</feature>
<dbReference type="InterPro" id="IPR009394">
    <property type="entry name" value="MmcB-like"/>
</dbReference>
<evidence type="ECO:0000256" key="1">
    <source>
        <dbReference type="SAM" id="Coils"/>
    </source>
</evidence>
<evidence type="ECO:0000313" key="2">
    <source>
        <dbReference type="EMBL" id="KKL77458.1"/>
    </source>
</evidence>